<evidence type="ECO:0000313" key="2">
    <source>
        <dbReference type="Proteomes" id="UP001187192"/>
    </source>
</evidence>
<accession>A0AA88EM79</accession>
<proteinExistence type="predicted"/>
<keyword evidence="2" id="KW-1185">Reference proteome</keyword>
<evidence type="ECO:0000313" key="1">
    <source>
        <dbReference type="EMBL" id="GMN72884.1"/>
    </source>
</evidence>
<reference evidence="1" key="1">
    <citation type="submission" date="2023-07" db="EMBL/GenBank/DDBJ databases">
        <title>draft genome sequence of fig (Ficus carica).</title>
        <authorList>
            <person name="Takahashi T."/>
            <person name="Nishimura K."/>
        </authorList>
    </citation>
    <scope>NUCLEOTIDE SEQUENCE</scope>
</reference>
<comment type="caution">
    <text evidence="1">The sequence shown here is derived from an EMBL/GenBank/DDBJ whole genome shotgun (WGS) entry which is preliminary data.</text>
</comment>
<gene>
    <name evidence="1" type="ORF">TIFTF001_054799</name>
</gene>
<organism evidence="1 2">
    <name type="scientific">Ficus carica</name>
    <name type="common">Common fig</name>
    <dbReference type="NCBI Taxonomy" id="3494"/>
    <lineage>
        <taxon>Eukaryota</taxon>
        <taxon>Viridiplantae</taxon>
        <taxon>Streptophyta</taxon>
        <taxon>Embryophyta</taxon>
        <taxon>Tracheophyta</taxon>
        <taxon>Spermatophyta</taxon>
        <taxon>Magnoliopsida</taxon>
        <taxon>eudicotyledons</taxon>
        <taxon>Gunneridae</taxon>
        <taxon>Pentapetalae</taxon>
        <taxon>rosids</taxon>
        <taxon>fabids</taxon>
        <taxon>Rosales</taxon>
        <taxon>Moraceae</taxon>
        <taxon>Ficeae</taxon>
        <taxon>Ficus</taxon>
    </lineage>
</organism>
<sequence length="219" mass="25007">MAVVKIDHNWRLAGTTEYWSSIVLATSPLMPCFTSKICLGIADGVLDLEPLAVRFCYFFSSLLTDFCVHIVILFKVKSPNHVSESSFGSLCRSTENQSILQEVPGQVQEERVPWSKKKCLHLALSDRVQRLCFFPQHVVIKIQTPIFFYMRPTDLWQDVSLLDRFSYSACHVKERKGIRGPFVFLHCSVARSVWKRLDYEAGFFMVVSCLVQFLAAGKS</sequence>
<dbReference type="Proteomes" id="UP001187192">
    <property type="component" value="Unassembled WGS sequence"/>
</dbReference>
<name>A0AA88EM79_FICCA</name>
<feature type="non-terminal residue" evidence="1">
    <location>
        <position position="1"/>
    </location>
</feature>
<dbReference type="AlphaFoldDB" id="A0AA88EM79"/>
<protein>
    <submittedName>
        <fullName evidence="1">Uncharacterized protein</fullName>
    </submittedName>
</protein>
<dbReference type="EMBL" id="BTGU01015646">
    <property type="protein sequence ID" value="GMN72884.1"/>
    <property type="molecule type" value="Genomic_DNA"/>
</dbReference>